<sequence length="211" mass="23356">MLALAARTDSGSLRRTGFEQRMRDWRGRPQGCATNVLGEQVLGWIVLLVRSASSARCSRRCGIDCSDGFRGCTEHHYSCSQGSELRLLLRLGAASGICGVQRRGSRRQKPSGHPTALGRPDRSRRMPYGRGGRVRHRGSCSGAGHSAPIERAPRCDKHSAPGNASGSPRLGGRHTRKVCYHFVRAEWSARLHGIRKRAFRRVKWCEQSKPS</sequence>
<comment type="caution">
    <text evidence="1">The sequence shown here is derived from an EMBL/GenBank/DDBJ whole genome shotgun (WGS) entry which is preliminary data.</text>
</comment>
<dbReference type="EMBL" id="JALJZS010000006">
    <property type="protein sequence ID" value="MCP2001342.1"/>
    <property type="molecule type" value="Genomic_DNA"/>
</dbReference>
<accession>A0ACC6AQD8</accession>
<gene>
    <name evidence="1" type="ORF">J2S34_003828</name>
</gene>
<organism evidence="1 2">
    <name type="scientific">Nitrobacter winogradskyi</name>
    <name type="common">Nitrobacter agilis</name>
    <dbReference type="NCBI Taxonomy" id="913"/>
    <lineage>
        <taxon>Bacteria</taxon>
        <taxon>Pseudomonadati</taxon>
        <taxon>Pseudomonadota</taxon>
        <taxon>Alphaproteobacteria</taxon>
        <taxon>Hyphomicrobiales</taxon>
        <taxon>Nitrobacteraceae</taxon>
        <taxon>Nitrobacter</taxon>
    </lineage>
</organism>
<name>A0ACC6AQD8_NITWI</name>
<protein>
    <submittedName>
        <fullName evidence="1">Uncharacterized protein</fullName>
    </submittedName>
</protein>
<dbReference type="Proteomes" id="UP001205486">
    <property type="component" value="Unassembled WGS sequence"/>
</dbReference>
<evidence type="ECO:0000313" key="1">
    <source>
        <dbReference type="EMBL" id="MCP2001342.1"/>
    </source>
</evidence>
<proteinExistence type="predicted"/>
<keyword evidence="2" id="KW-1185">Reference proteome</keyword>
<evidence type="ECO:0000313" key="2">
    <source>
        <dbReference type="Proteomes" id="UP001205486"/>
    </source>
</evidence>
<reference evidence="1" key="1">
    <citation type="submission" date="2022-03" db="EMBL/GenBank/DDBJ databases">
        <title>Interactions between chemoautotrophic and heterotrophic bacteria.</title>
        <authorList>
            <person name="Santoro A."/>
        </authorList>
    </citation>
    <scope>NUCLEOTIDE SEQUENCE</scope>
    <source>
        <strain evidence="1">Nb-106</strain>
    </source>
</reference>